<dbReference type="KEGG" id="acae:HYG86_05510"/>
<keyword evidence="1" id="KW-1133">Transmembrane helix</keyword>
<accession>A0A7G9W6F5</accession>
<keyword evidence="1" id="KW-0812">Transmembrane</keyword>
<evidence type="ECO:0000313" key="2">
    <source>
        <dbReference type="EMBL" id="QNO14267.1"/>
    </source>
</evidence>
<feature type="transmembrane region" description="Helical" evidence="1">
    <location>
        <begin position="84"/>
        <end position="103"/>
    </location>
</feature>
<proteinExistence type="predicted"/>
<dbReference type="Proteomes" id="UP000516160">
    <property type="component" value="Chromosome"/>
</dbReference>
<gene>
    <name evidence="2" type="ORF">HYG86_05510</name>
</gene>
<keyword evidence="1" id="KW-0472">Membrane</keyword>
<reference evidence="2 3" key="1">
    <citation type="submission" date="2020-07" db="EMBL/GenBank/DDBJ databases">
        <title>Alkalicella. sp. LB2 genome.</title>
        <authorList>
            <person name="Postec A."/>
            <person name="Quemeneur M."/>
        </authorList>
    </citation>
    <scope>NUCLEOTIDE SEQUENCE [LARGE SCALE GENOMIC DNA]</scope>
    <source>
        <strain evidence="2 3">LB2</strain>
    </source>
</reference>
<sequence>MKTKISLKGKDLYSKILHNKFITICILFTIFTLLDTIPIILGLWAAKVGMGPYVHLLGRFILHSILVSGVYIFDVLRKSIKSKLLIYTITFILTWGLLLAYLWTNSLFAELHPDAYLDMTRSYLFLYLLLGVVLLISNTSRKIIKNKRKKL</sequence>
<dbReference type="InterPro" id="IPR046716">
    <property type="entry name" value="DUF6608"/>
</dbReference>
<dbReference type="AlphaFoldDB" id="A0A7G9W6F5"/>
<dbReference type="EMBL" id="CP058559">
    <property type="protein sequence ID" value="QNO14267.1"/>
    <property type="molecule type" value="Genomic_DNA"/>
</dbReference>
<feature type="transmembrane region" description="Helical" evidence="1">
    <location>
        <begin position="21"/>
        <end position="46"/>
    </location>
</feature>
<dbReference type="Pfam" id="PF20312">
    <property type="entry name" value="DUF6608"/>
    <property type="match status" value="1"/>
</dbReference>
<name>A0A7G9W6F5_ALKCA</name>
<protein>
    <submittedName>
        <fullName evidence="2">Uncharacterized protein</fullName>
    </submittedName>
</protein>
<organism evidence="2 3">
    <name type="scientific">Alkalicella caledoniensis</name>
    <dbReference type="NCBI Taxonomy" id="2731377"/>
    <lineage>
        <taxon>Bacteria</taxon>
        <taxon>Bacillati</taxon>
        <taxon>Bacillota</taxon>
        <taxon>Clostridia</taxon>
        <taxon>Eubacteriales</taxon>
        <taxon>Proteinivoracaceae</taxon>
        <taxon>Alkalicella</taxon>
    </lineage>
</organism>
<dbReference type="RefSeq" id="WP_213167923.1">
    <property type="nucleotide sequence ID" value="NZ_CP058559.1"/>
</dbReference>
<keyword evidence="3" id="KW-1185">Reference proteome</keyword>
<evidence type="ECO:0000313" key="3">
    <source>
        <dbReference type="Proteomes" id="UP000516160"/>
    </source>
</evidence>
<evidence type="ECO:0000256" key="1">
    <source>
        <dbReference type="SAM" id="Phobius"/>
    </source>
</evidence>
<feature type="transmembrane region" description="Helical" evidence="1">
    <location>
        <begin position="52"/>
        <end position="72"/>
    </location>
</feature>
<feature type="transmembrane region" description="Helical" evidence="1">
    <location>
        <begin position="123"/>
        <end position="140"/>
    </location>
</feature>